<dbReference type="InterPro" id="IPR000182">
    <property type="entry name" value="GNAT_dom"/>
</dbReference>
<sequence>MTGFRIEPLRRDHVVDGFTCGQPALDRFLIRQALQAQAANSARTYVALDGVEAVGFHTLIAGEVQHANAPERVVKGMPRHPIPLLVLARLAVHTRLQGRGVGAGLLRDALDRVLQATDLIGVQALAVHAKDDAAAAFYRHFGFVPSPTDPRHLFLLVKDIRAARGDA</sequence>
<evidence type="ECO:0000259" key="6">
    <source>
        <dbReference type="PROSITE" id="PS51186"/>
    </source>
</evidence>
<organism evidence="7 8">
    <name type="scientific">Methylobacterium indicum</name>
    <dbReference type="NCBI Taxonomy" id="1775910"/>
    <lineage>
        <taxon>Bacteria</taxon>
        <taxon>Pseudomonadati</taxon>
        <taxon>Pseudomonadota</taxon>
        <taxon>Alphaproteobacteria</taxon>
        <taxon>Hyphomicrobiales</taxon>
        <taxon>Methylobacteriaceae</taxon>
        <taxon>Methylobacterium</taxon>
    </lineage>
</organism>
<evidence type="ECO:0000256" key="1">
    <source>
        <dbReference type="ARBA" id="ARBA00022491"/>
    </source>
</evidence>
<keyword evidence="4" id="KW-0012">Acyltransferase</keyword>
<accession>A0A8H8WQS1</accession>
<dbReference type="RefSeq" id="WP_207181766.1">
    <property type="nucleotide sequence ID" value="NZ_AP024145.1"/>
</dbReference>
<protein>
    <submittedName>
        <fullName evidence="7">N-acetyltransferase</fullName>
    </submittedName>
</protein>
<comment type="catalytic activity">
    <reaction evidence="5">
        <text>glycyl-tRNA(Gly) + acetyl-CoA = N-acetylglycyl-tRNA(Gly) + CoA + H(+)</text>
        <dbReference type="Rhea" id="RHEA:81867"/>
        <dbReference type="Rhea" id="RHEA-COMP:9683"/>
        <dbReference type="Rhea" id="RHEA-COMP:19766"/>
        <dbReference type="ChEBI" id="CHEBI:15378"/>
        <dbReference type="ChEBI" id="CHEBI:57287"/>
        <dbReference type="ChEBI" id="CHEBI:57288"/>
        <dbReference type="ChEBI" id="CHEBI:78522"/>
        <dbReference type="ChEBI" id="CHEBI:232036"/>
    </reaction>
</comment>
<reference evidence="7" key="1">
    <citation type="submission" date="2020-11" db="EMBL/GenBank/DDBJ databases">
        <title>Complete genome sequence of a novel pathogenic Methylobacterium strain isolated from rice in Vietnam.</title>
        <authorList>
            <person name="Lai K."/>
            <person name="Okazaki S."/>
            <person name="Higashi K."/>
            <person name="Mori H."/>
            <person name="Toyoda A."/>
            <person name="Kurokawa K."/>
        </authorList>
    </citation>
    <scope>NUCLEOTIDE SEQUENCE</scope>
    <source>
        <strain evidence="7">VL1</strain>
    </source>
</reference>
<evidence type="ECO:0000256" key="3">
    <source>
        <dbReference type="ARBA" id="ARBA00022679"/>
    </source>
</evidence>
<evidence type="ECO:0000256" key="2">
    <source>
        <dbReference type="ARBA" id="ARBA00022649"/>
    </source>
</evidence>
<dbReference type="SUPFAM" id="SSF55729">
    <property type="entry name" value="Acyl-CoA N-acyltransferases (Nat)"/>
    <property type="match status" value="1"/>
</dbReference>
<dbReference type="KEGG" id="mind:mvi_10730"/>
<gene>
    <name evidence="7" type="ORF">mvi_10730</name>
</gene>
<dbReference type="PROSITE" id="PS51186">
    <property type="entry name" value="GNAT"/>
    <property type="match status" value="1"/>
</dbReference>
<dbReference type="PANTHER" id="PTHR36449:SF1">
    <property type="entry name" value="ACETYLTRANSFERASE"/>
    <property type="match status" value="1"/>
</dbReference>
<keyword evidence="3 7" id="KW-0808">Transferase</keyword>
<dbReference type="GO" id="GO:0016747">
    <property type="term" value="F:acyltransferase activity, transferring groups other than amino-acyl groups"/>
    <property type="evidence" value="ECO:0007669"/>
    <property type="project" value="InterPro"/>
</dbReference>
<evidence type="ECO:0000313" key="7">
    <source>
        <dbReference type="EMBL" id="BCM82612.1"/>
    </source>
</evidence>
<proteinExistence type="predicted"/>
<evidence type="ECO:0000313" key="8">
    <source>
        <dbReference type="Proteomes" id="UP000663508"/>
    </source>
</evidence>
<dbReference type="Gene3D" id="3.40.630.30">
    <property type="match status" value="1"/>
</dbReference>
<dbReference type="EMBL" id="AP024145">
    <property type="protein sequence ID" value="BCM82612.1"/>
    <property type="molecule type" value="Genomic_DNA"/>
</dbReference>
<dbReference type="Pfam" id="PF13508">
    <property type="entry name" value="Acetyltransf_7"/>
    <property type="match status" value="1"/>
</dbReference>
<evidence type="ECO:0000256" key="5">
    <source>
        <dbReference type="ARBA" id="ARBA00049880"/>
    </source>
</evidence>
<keyword evidence="1" id="KW-0678">Repressor</keyword>
<evidence type="ECO:0000256" key="4">
    <source>
        <dbReference type="ARBA" id="ARBA00023315"/>
    </source>
</evidence>
<name>A0A8H8WQS1_9HYPH</name>
<keyword evidence="2" id="KW-1277">Toxin-antitoxin system</keyword>
<dbReference type="Proteomes" id="UP000663508">
    <property type="component" value="Chromosome"/>
</dbReference>
<feature type="domain" description="N-acetyltransferase" evidence="6">
    <location>
        <begin position="4"/>
        <end position="161"/>
    </location>
</feature>
<dbReference type="PANTHER" id="PTHR36449">
    <property type="entry name" value="ACETYLTRANSFERASE-RELATED"/>
    <property type="match status" value="1"/>
</dbReference>
<dbReference type="AlphaFoldDB" id="A0A8H8WQS1"/>
<dbReference type="InterPro" id="IPR016181">
    <property type="entry name" value="Acyl_CoA_acyltransferase"/>
</dbReference>